<evidence type="ECO:0000259" key="2">
    <source>
        <dbReference type="Pfam" id="PF13786"/>
    </source>
</evidence>
<dbReference type="Pfam" id="PF13786">
    <property type="entry name" value="DUF4179"/>
    <property type="match status" value="1"/>
</dbReference>
<dbReference type="AlphaFoldDB" id="A0A1B2DQA2"/>
<feature type="transmembrane region" description="Helical" evidence="1">
    <location>
        <begin position="85"/>
        <end position="104"/>
    </location>
</feature>
<reference evidence="3" key="1">
    <citation type="submission" date="2016-08" db="EMBL/GenBank/DDBJ databases">
        <title>Complete Genome Seqeunce of Paenibacillus sp. BIHB 4019 from tea rhizoplane.</title>
        <authorList>
            <person name="Thakur R."/>
            <person name="Swarnkar M.K."/>
            <person name="Gulati A."/>
        </authorList>
    </citation>
    <scope>NUCLEOTIDE SEQUENCE [LARGE SCALE GENOMIC DNA]</scope>
    <source>
        <strain evidence="3">BIHB4019</strain>
    </source>
</reference>
<keyword evidence="1" id="KW-0812">Transmembrane</keyword>
<feature type="domain" description="DUF4179" evidence="2">
    <location>
        <begin position="87"/>
        <end position="157"/>
    </location>
</feature>
<keyword evidence="1" id="KW-1133">Transmembrane helix</keyword>
<dbReference type="EMBL" id="CP016808">
    <property type="protein sequence ID" value="ANY69869.1"/>
    <property type="molecule type" value="Genomic_DNA"/>
</dbReference>
<protein>
    <recommendedName>
        <fullName evidence="2">DUF4179 domain-containing protein</fullName>
    </recommendedName>
</protein>
<sequence length="574" mass="63590">MKPSENEMIQRLKEVKPPAYPDFEAMWQRIEQAGVEGATSSKGAALTEGAQQNGAGLEQGKSSAAASGHESVRVLRKPHSLKRGLFIAAAVALVAATPVFAYQMDWIQLLNGRSGIQSALAQGMGQNIEKSAVQDGATFTIHTAVVDDNRTVLLYSLVPPDGEDGYLSFSNMHLTDSNGKTIDGNYSMRGWDEASHSYRGYFETEWTPEQLVDKVDFSASEASFISNASIPIDLDLTNEGIQVFNLDKDGMGKLEVQLFKQNGDEVMLSSALSFTDKSLAGFAYPELTFKSGDTPIKTSRSGTFGKPGPNGEYTMQQHFNLSDLKDGSVTNSLSYSREEKHINGEWSIPLQLDKQAMLAGTIKRDVHVPIELTQNSFNIDQLVITPTQIRLTTSHEKRHMQYSFKNFDLDVGGTILEGHFWGGSDPYSDSIRFERPQGLIITEQTPIALIQSYEVTEHIDENVVIHLTNIREEKQYMTTEVGGFPVKWTYYRKGADVFVQSESDEKIFGGVNQTFRGKGRDSMPSEVLSSNFSGDGINSSTEVYRNYEGDSLDLSIYYYTTDAPDKELRTPLLP</sequence>
<evidence type="ECO:0000313" key="3">
    <source>
        <dbReference type="EMBL" id="ANY69869.1"/>
    </source>
</evidence>
<evidence type="ECO:0000256" key="1">
    <source>
        <dbReference type="SAM" id="Phobius"/>
    </source>
</evidence>
<accession>A0A1B2DQA2</accession>
<keyword evidence="1" id="KW-0472">Membrane</keyword>
<gene>
    <name evidence="3" type="ORF">BBD42_27730</name>
</gene>
<organism evidence="3">
    <name type="scientific">Paenibacillus sp. BIHB 4019</name>
    <dbReference type="NCBI Taxonomy" id="1870819"/>
    <lineage>
        <taxon>Bacteria</taxon>
        <taxon>Bacillati</taxon>
        <taxon>Bacillota</taxon>
        <taxon>Bacilli</taxon>
        <taxon>Bacillales</taxon>
        <taxon>Paenibacillaceae</taxon>
        <taxon>Paenibacillus</taxon>
    </lineage>
</organism>
<name>A0A1B2DQA2_9BACL</name>
<dbReference type="InterPro" id="IPR025436">
    <property type="entry name" value="DUF4179"/>
</dbReference>
<dbReference type="RefSeq" id="WP_099520835.1">
    <property type="nucleotide sequence ID" value="NZ_CP016808.1"/>
</dbReference>
<proteinExistence type="predicted"/>
<dbReference type="Gene3D" id="2.60.40.1630">
    <property type="entry name" value="bacillus anthracis domain"/>
    <property type="match status" value="1"/>
</dbReference>